<comment type="caution">
    <text evidence="1">The sequence shown here is derived from an EMBL/GenBank/DDBJ whole genome shotgun (WGS) entry which is preliminary data.</text>
</comment>
<evidence type="ECO:0000313" key="1">
    <source>
        <dbReference type="EMBL" id="KAF1043227.1"/>
    </source>
</evidence>
<dbReference type="GO" id="GO:0042262">
    <property type="term" value="P:DNA protection"/>
    <property type="evidence" value="ECO:0007669"/>
    <property type="project" value="InterPro"/>
</dbReference>
<protein>
    <recommendedName>
        <fullName evidence="3">Host-nuclease inhibitor protein Gam</fullName>
    </recommendedName>
</protein>
<proteinExistence type="predicted"/>
<dbReference type="SUPFAM" id="SSF161266">
    <property type="entry name" value="Gam-like"/>
    <property type="match status" value="1"/>
</dbReference>
<dbReference type="AlphaFoldDB" id="A0A7V8FWQ3"/>
<sequence>MTTTIATIEAAAKTYAESRTKLSELVTELNDLMTAAKRSKLGAIKRAVARTAEYHQALFNLVEGNPDLFAKPKSKVLHGVKVGYAKQPGAILIANEEDTLKRLKAMFADDPAALALLIKTTEKPIKDGLGELPADKLKKLGVTVTNDTNKVVIKPVDSEVDKLVEELIQGAVEE</sequence>
<organism evidence="1 2">
    <name type="scientific">Herbaspirillum frisingense</name>
    <dbReference type="NCBI Taxonomy" id="92645"/>
    <lineage>
        <taxon>Bacteria</taxon>
        <taxon>Pseudomonadati</taxon>
        <taxon>Pseudomonadota</taxon>
        <taxon>Betaproteobacteria</taxon>
        <taxon>Burkholderiales</taxon>
        <taxon>Oxalobacteraceae</taxon>
        <taxon>Herbaspirillum</taxon>
    </lineage>
</organism>
<reference evidence="2" key="1">
    <citation type="journal article" date="2020" name="MBio">
        <title>Horizontal gene transfer to a defensive symbiont with a reduced genome amongst a multipartite beetle microbiome.</title>
        <authorList>
            <person name="Waterworth S.C."/>
            <person name="Florez L.V."/>
            <person name="Rees E.R."/>
            <person name="Hertweck C."/>
            <person name="Kaltenpoth M."/>
            <person name="Kwan J.C."/>
        </authorList>
    </citation>
    <scope>NUCLEOTIDE SEQUENCE [LARGE SCALE GENOMIC DNA]</scope>
</reference>
<dbReference type="Pfam" id="PF07352">
    <property type="entry name" value="Phage_Mu_Gam"/>
    <property type="match status" value="1"/>
</dbReference>
<dbReference type="EMBL" id="WNDX01000064">
    <property type="protein sequence ID" value="KAF1043227.1"/>
    <property type="molecule type" value="Genomic_DNA"/>
</dbReference>
<name>A0A7V8FWQ3_9BURK</name>
<evidence type="ECO:0000313" key="2">
    <source>
        <dbReference type="Proteomes" id="UP000462435"/>
    </source>
</evidence>
<dbReference type="GO" id="GO:0003690">
    <property type="term" value="F:double-stranded DNA binding"/>
    <property type="evidence" value="ECO:0007669"/>
    <property type="project" value="InterPro"/>
</dbReference>
<accession>A0A7V8FWQ3</accession>
<gene>
    <name evidence="1" type="ORF">GAK35_02319</name>
</gene>
<evidence type="ECO:0008006" key="3">
    <source>
        <dbReference type="Google" id="ProtNLM"/>
    </source>
</evidence>
<dbReference type="InterPro" id="IPR009951">
    <property type="entry name" value="Host-nuc_inhib_Gam"/>
</dbReference>
<dbReference type="Proteomes" id="UP000462435">
    <property type="component" value="Unassembled WGS sequence"/>
</dbReference>